<protein>
    <submittedName>
        <fullName evidence="1">Uncharacterized protein</fullName>
    </submittedName>
</protein>
<sequence>MTWKELLDDIKEMSSEEQSESVTIWRDDCEHTGQAIYIDRVTEGSELSHILNLDVPYIVYSE</sequence>
<reference evidence="1" key="1">
    <citation type="journal article" date="2015" name="Nature">
        <title>Complex archaea that bridge the gap between prokaryotes and eukaryotes.</title>
        <authorList>
            <person name="Spang A."/>
            <person name="Saw J.H."/>
            <person name="Jorgensen S.L."/>
            <person name="Zaremba-Niedzwiedzka K."/>
            <person name="Martijn J."/>
            <person name="Lind A.E."/>
            <person name="van Eijk R."/>
            <person name="Schleper C."/>
            <person name="Guy L."/>
            <person name="Ettema T.J."/>
        </authorList>
    </citation>
    <scope>NUCLEOTIDE SEQUENCE</scope>
</reference>
<proteinExistence type="predicted"/>
<name>A0A0F9I1Z2_9ZZZZ</name>
<evidence type="ECO:0000313" key="1">
    <source>
        <dbReference type="EMBL" id="KKM21641.1"/>
    </source>
</evidence>
<organism evidence="1">
    <name type="scientific">marine sediment metagenome</name>
    <dbReference type="NCBI Taxonomy" id="412755"/>
    <lineage>
        <taxon>unclassified sequences</taxon>
        <taxon>metagenomes</taxon>
        <taxon>ecological metagenomes</taxon>
    </lineage>
</organism>
<accession>A0A0F9I1Z2</accession>
<dbReference type="EMBL" id="LAZR01013508">
    <property type="protein sequence ID" value="KKM21641.1"/>
    <property type="molecule type" value="Genomic_DNA"/>
</dbReference>
<gene>
    <name evidence="1" type="ORF">LCGC14_1633420</name>
</gene>
<comment type="caution">
    <text evidence="1">The sequence shown here is derived from an EMBL/GenBank/DDBJ whole genome shotgun (WGS) entry which is preliminary data.</text>
</comment>
<dbReference type="AlphaFoldDB" id="A0A0F9I1Z2"/>